<proteinExistence type="predicted"/>
<dbReference type="Pfam" id="PF02775">
    <property type="entry name" value="TPP_enzyme_C"/>
    <property type="match status" value="1"/>
</dbReference>
<name>A0A172T321_FERPE</name>
<dbReference type="InterPro" id="IPR029061">
    <property type="entry name" value="THDP-binding"/>
</dbReference>
<accession>A0A172T321</accession>
<dbReference type="CDD" id="cd03375">
    <property type="entry name" value="TPP_OGFOR"/>
    <property type="match status" value="1"/>
</dbReference>
<dbReference type="SUPFAM" id="SSF52518">
    <property type="entry name" value="Thiamin diphosphate-binding fold (THDP-binding)"/>
    <property type="match status" value="1"/>
</dbReference>
<evidence type="ECO:0000256" key="1">
    <source>
        <dbReference type="ARBA" id="ARBA00023002"/>
    </source>
</evidence>
<dbReference type="PANTHER" id="PTHR48084">
    <property type="entry name" value="2-OXOGLUTARATE OXIDOREDUCTASE SUBUNIT KORB-RELATED"/>
    <property type="match status" value="1"/>
</dbReference>
<dbReference type="GO" id="GO:0016625">
    <property type="term" value="F:oxidoreductase activity, acting on the aldehyde or oxo group of donors, iron-sulfur protein as acceptor"/>
    <property type="evidence" value="ECO:0007669"/>
    <property type="project" value="UniProtKB-ARBA"/>
</dbReference>
<keyword evidence="1" id="KW-0560">Oxidoreductase</keyword>
<gene>
    <name evidence="4" type="ORF">ENU12_00260</name>
    <name evidence="3" type="ORF">JM64_04820</name>
</gene>
<dbReference type="GO" id="GO:0045333">
    <property type="term" value="P:cellular respiration"/>
    <property type="evidence" value="ECO:0007669"/>
    <property type="project" value="UniProtKB-ARBA"/>
</dbReference>
<protein>
    <submittedName>
        <fullName evidence="3">2-oxoglutarate oxidoreductase</fullName>
    </submittedName>
</protein>
<dbReference type="KEGG" id="fng:JM64_04820"/>
<dbReference type="EMBL" id="DTBH01000007">
    <property type="protein sequence ID" value="HGQ76373.1"/>
    <property type="molecule type" value="Genomic_DNA"/>
</dbReference>
<evidence type="ECO:0000313" key="5">
    <source>
        <dbReference type="Proteomes" id="UP000077096"/>
    </source>
</evidence>
<evidence type="ECO:0000313" key="4">
    <source>
        <dbReference type="EMBL" id="HGQ76373.1"/>
    </source>
</evidence>
<dbReference type="Proteomes" id="UP000077096">
    <property type="component" value="Chromosome"/>
</dbReference>
<dbReference type="EMBL" id="CP011393">
    <property type="protein sequence ID" value="ANE41370.1"/>
    <property type="molecule type" value="Genomic_DNA"/>
</dbReference>
<dbReference type="Gene3D" id="3.40.50.970">
    <property type="match status" value="1"/>
</dbReference>
<evidence type="ECO:0000313" key="3">
    <source>
        <dbReference type="EMBL" id="ANE41370.1"/>
    </source>
</evidence>
<dbReference type="InterPro" id="IPR011766">
    <property type="entry name" value="TPP_enzyme_TPP-bd"/>
</dbReference>
<sequence length="251" mass="27210">MAFEVILKKPEALTEREFTYCPGCTHGIIHRLIAEVIDELGIREKTIAVAPIGCSVFAYHFFTTDATVAAHGRAPAVATGIKRARPDLYVFTYQGDGDLAAIGTAEIVHAANRGEKITTIFVNNAIYGMTGGQMAPTTLLGMKTTTTPYGRSAENDGYPLHVAEIIKEARGVAFLARTKVNTPQDVVKTKKAIKKAFLAQIKGLGFGMVEVLSTCPTNWGIDPVSALKWLEQHMVPEYPLGVFVDKVGDEQ</sequence>
<dbReference type="InterPro" id="IPR051457">
    <property type="entry name" value="2-oxoacid:Fd_oxidoreductase"/>
</dbReference>
<reference evidence="4" key="2">
    <citation type="journal article" date="2020" name="mSystems">
        <title>Genome- and Community-Level Interaction Insights into Carbon Utilization and Element Cycling Functions of Hydrothermarchaeota in Hydrothermal Sediment.</title>
        <authorList>
            <person name="Zhou Z."/>
            <person name="Liu Y."/>
            <person name="Xu W."/>
            <person name="Pan J."/>
            <person name="Luo Z.H."/>
            <person name="Li M."/>
        </authorList>
    </citation>
    <scope>NUCLEOTIDE SEQUENCE [LARGE SCALE GENOMIC DNA]</scope>
    <source>
        <strain evidence="4">SpSt-640</strain>
    </source>
</reference>
<dbReference type="PATRIC" id="fig|93466.3.peg.1025"/>
<dbReference type="GO" id="GO:0030976">
    <property type="term" value="F:thiamine pyrophosphate binding"/>
    <property type="evidence" value="ECO:0007669"/>
    <property type="project" value="InterPro"/>
</dbReference>
<organism evidence="3 5">
    <name type="scientific">Fervidobacterium pennivorans</name>
    <dbReference type="NCBI Taxonomy" id="93466"/>
    <lineage>
        <taxon>Bacteria</taxon>
        <taxon>Thermotogati</taxon>
        <taxon>Thermotogota</taxon>
        <taxon>Thermotogae</taxon>
        <taxon>Thermotogales</taxon>
        <taxon>Fervidobacteriaceae</taxon>
        <taxon>Fervidobacterium</taxon>
    </lineage>
</organism>
<feature type="domain" description="Thiamine pyrophosphate enzyme TPP-binding" evidence="2">
    <location>
        <begin position="53"/>
        <end position="200"/>
    </location>
</feature>
<dbReference type="OrthoDB" id="9775140at2"/>
<evidence type="ECO:0000259" key="2">
    <source>
        <dbReference type="Pfam" id="PF02775"/>
    </source>
</evidence>
<reference evidence="3 5" key="1">
    <citation type="submission" date="2014-08" db="EMBL/GenBank/DDBJ databases">
        <title>Fervidobacterium pennivorans DYC genome.</title>
        <authorList>
            <person name="Wushke S."/>
        </authorList>
    </citation>
    <scope>NUCLEOTIDE SEQUENCE [LARGE SCALE GENOMIC DNA]</scope>
    <source>
        <strain evidence="3 5">DYC</strain>
    </source>
</reference>
<dbReference type="AlphaFoldDB" id="A0A172T321"/>
<dbReference type="PANTHER" id="PTHR48084:SF3">
    <property type="entry name" value="SUBUNIT OF PYRUVATE:FLAVODOXIN OXIDOREDUCTASE"/>
    <property type="match status" value="1"/>
</dbReference>